<reference evidence="2 3" key="1">
    <citation type="submission" date="2019-01" db="EMBL/GenBank/DDBJ databases">
        <title>Genome Assembly of Collichthys lucidus.</title>
        <authorList>
            <person name="Cai M."/>
            <person name="Xiao S."/>
        </authorList>
    </citation>
    <scope>NUCLEOTIDE SEQUENCE [LARGE SCALE GENOMIC DNA]</scope>
    <source>
        <strain evidence="2">JT15FE1705JMU</strain>
        <tissue evidence="2">Muscle</tissue>
    </source>
</reference>
<dbReference type="EMBL" id="CM014082">
    <property type="protein sequence ID" value="TKS71322.1"/>
    <property type="molecule type" value="Genomic_DNA"/>
</dbReference>
<evidence type="ECO:0000313" key="3">
    <source>
        <dbReference type="Proteomes" id="UP000298787"/>
    </source>
</evidence>
<accession>A0A4V6AP26</accession>
<dbReference type="PANTHER" id="PTHR15949:SF3">
    <property type="entry name" value="TESTIS-EXPRESSED PROTEIN 264"/>
    <property type="match status" value="1"/>
</dbReference>
<keyword evidence="3" id="KW-1185">Reference proteome</keyword>
<dbReference type="Proteomes" id="UP000298787">
    <property type="component" value="Chromosome 5"/>
</dbReference>
<dbReference type="PANTHER" id="PTHR15949">
    <property type="entry name" value="TESTIS-EXPRESSED PROTEIN 264"/>
    <property type="match status" value="1"/>
</dbReference>
<dbReference type="GO" id="GO:0005789">
    <property type="term" value="C:endoplasmic reticulum membrane"/>
    <property type="evidence" value="ECO:0007669"/>
    <property type="project" value="TreeGrafter"/>
</dbReference>
<organism evidence="2 3">
    <name type="scientific">Collichthys lucidus</name>
    <name type="common">Big head croaker</name>
    <name type="synonym">Sciaena lucida</name>
    <dbReference type="NCBI Taxonomy" id="240159"/>
    <lineage>
        <taxon>Eukaryota</taxon>
        <taxon>Metazoa</taxon>
        <taxon>Chordata</taxon>
        <taxon>Craniata</taxon>
        <taxon>Vertebrata</taxon>
        <taxon>Euteleostomi</taxon>
        <taxon>Actinopterygii</taxon>
        <taxon>Neopterygii</taxon>
        <taxon>Teleostei</taxon>
        <taxon>Neoteleostei</taxon>
        <taxon>Acanthomorphata</taxon>
        <taxon>Eupercaria</taxon>
        <taxon>Sciaenidae</taxon>
        <taxon>Collichthys</taxon>
    </lineage>
</organism>
<evidence type="ECO:0000256" key="1">
    <source>
        <dbReference type="SAM" id="MobiDB-lite"/>
    </source>
</evidence>
<protein>
    <submittedName>
        <fullName evidence="2">Testis-expressed protein 264</fullName>
    </submittedName>
</protein>
<feature type="compositionally biased region" description="Basic and acidic residues" evidence="1">
    <location>
        <begin position="148"/>
        <end position="162"/>
    </location>
</feature>
<name>A0A4V6AP26_COLLU</name>
<dbReference type="GO" id="GO:0005657">
    <property type="term" value="C:replication fork"/>
    <property type="evidence" value="ECO:0007669"/>
    <property type="project" value="TreeGrafter"/>
</dbReference>
<dbReference type="GO" id="GO:0005634">
    <property type="term" value="C:nucleus"/>
    <property type="evidence" value="ECO:0007669"/>
    <property type="project" value="TreeGrafter"/>
</dbReference>
<dbReference type="GO" id="GO:0061709">
    <property type="term" value="P:reticulophagy"/>
    <property type="evidence" value="ECO:0007669"/>
    <property type="project" value="TreeGrafter"/>
</dbReference>
<gene>
    <name evidence="2" type="ORF">D9C73_005227</name>
</gene>
<proteinExistence type="predicted"/>
<dbReference type="AlphaFoldDB" id="A0A4V6AP26"/>
<feature type="region of interest" description="Disordered" evidence="1">
    <location>
        <begin position="148"/>
        <end position="194"/>
    </location>
</feature>
<sequence>MLDVAEITETDGVVPVDGSERKRLRCHNWAERQMKKDLCAHPTLEIYREGQIQFMVPLARQGDFYVPEIRRVERRLSEQEESHSDTDISGTRTSCCHLLYVLIDLQVQTRTVNTAQGAGFSCQTAESRPRRRHRTALRLSRINGDRDYRRRDSRGTSFRELDWEQPGGQQAEREEWFHGDSNQKSLEAPTQERWWGVAGGEDTSEIEDMIMGSGQPAVVISQGER</sequence>
<dbReference type="GO" id="GO:0106300">
    <property type="term" value="P:protein-DNA covalent cross-linking repair"/>
    <property type="evidence" value="ECO:0007669"/>
    <property type="project" value="TreeGrafter"/>
</dbReference>
<evidence type="ECO:0000313" key="2">
    <source>
        <dbReference type="EMBL" id="TKS71322.1"/>
    </source>
</evidence>
<dbReference type="GO" id="GO:0000421">
    <property type="term" value="C:autophagosome membrane"/>
    <property type="evidence" value="ECO:0007669"/>
    <property type="project" value="TreeGrafter"/>
</dbReference>